<sequence length="115" mass="12656">MFSRCLLFVDLMSMSAGRLSNNVSVSLTARRNQCFVEDNTYNSGEARSLVPVVYAKATAQQIMTRQFSCTFHTPTAIVQARPKSTDIANPCFDINFSILSNALLAGSAMKMSTKF</sequence>
<dbReference type="Proteomes" id="UP000054270">
    <property type="component" value="Unassembled WGS sequence"/>
</dbReference>
<keyword evidence="3" id="KW-1185">Reference proteome</keyword>
<gene>
    <name evidence="2" type="ORF">HYPSUDRAFT_203313</name>
</gene>
<feature type="chain" id="PRO_5002247099" description="Secreted protein" evidence="1">
    <location>
        <begin position="18"/>
        <end position="115"/>
    </location>
</feature>
<dbReference type="EMBL" id="KN817562">
    <property type="protein sequence ID" value="KJA20913.1"/>
    <property type="molecule type" value="Genomic_DNA"/>
</dbReference>
<keyword evidence="1" id="KW-0732">Signal</keyword>
<accession>A0A0D2MBU9</accession>
<name>A0A0D2MBU9_HYPSF</name>
<reference evidence="3" key="1">
    <citation type="submission" date="2014-04" db="EMBL/GenBank/DDBJ databases">
        <title>Evolutionary Origins and Diversification of the Mycorrhizal Mutualists.</title>
        <authorList>
            <consortium name="DOE Joint Genome Institute"/>
            <consortium name="Mycorrhizal Genomics Consortium"/>
            <person name="Kohler A."/>
            <person name="Kuo A."/>
            <person name="Nagy L.G."/>
            <person name="Floudas D."/>
            <person name="Copeland A."/>
            <person name="Barry K.W."/>
            <person name="Cichocki N."/>
            <person name="Veneault-Fourrey C."/>
            <person name="LaButti K."/>
            <person name="Lindquist E.A."/>
            <person name="Lipzen A."/>
            <person name="Lundell T."/>
            <person name="Morin E."/>
            <person name="Murat C."/>
            <person name="Riley R."/>
            <person name="Ohm R."/>
            <person name="Sun H."/>
            <person name="Tunlid A."/>
            <person name="Henrissat B."/>
            <person name="Grigoriev I.V."/>
            <person name="Hibbett D.S."/>
            <person name="Martin F."/>
        </authorList>
    </citation>
    <scope>NUCLEOTIDE SEQUENCE [LARGE SCALE GENOMIC DNA]</scope>
    <source>
        <strain evidence="3">FD-334 SS-4</strain>
    </source>
</reference>
<protein>
    <recommendedName>
        <fullName evidence="4">Secreted protein</fullName>
    </recommendedName>
</protein>
<dbReference type="AlphaFoldDB" id="A0A0D2MBU9"/>
<evidence type="ECO:0000313" key="3">
    <source>
        <dbReference type="Proteomes" id="UP000054270"/>
    </source>
</evidence>
<proteinExistence type="predicted"/>
<evidence type="ECO:0000256" key="1">
    <source>
        <dbReference type="SAM" id="SignalP"/>
    </source>
</evidence>
<evidence type="ECO:0000313" key="2">
    <source>
        <dbReference type="EMBL" id="KJA20913.1"/>
    </source>
</evidence>
<feature type="signal peptide" evidence="1">
    <location>
        <begin position="1"/>
        <end position="17"/>
    </location>
</feature>
<evidence type="ECO:0008006" key="4">
    <source>
        <dbReference type="Google" id="ProtNLM"/>
    </source>
</evidence>
<organism evidence="2 3">
    <name type="scientific">Hypholoma sublateritium (strain FD-334 SS-4)</name>
    <dbReference type="NCBI Taxonomy" id="945553"/>
    <lineage>
        <taxon>Eukaryota</taxon>
        <taxon>Fungi</taxon>
        <taxon>Dikarya</taxon>
        <taxon>Basidiomycota</taxon>
        <taxon>Agaricomycotina</taxon>
        <taxon>Agaricomycetes</taxon>
        <taxon>Agaricomycetidae</taxon>
        <taxon>Agaricales</taxon>
        <taxon>Agaricineae</taxon>
        <taxon>Strophariaceae</taxon>
        <taxon>Hypholoma</taxon>
    </lineage>
</organism>